<feature type="compositionally biased region" description="Basic residues" evidence="1">
    <location>
        <begin position="1"/>
        <end position="20"/>
    </location>
</feature>
<feature type="compositionally biased region" description="Basic and acidic residues" evidence="1">
    <location>
        <begin position="140"/>
        <end position="150"/>
    </location>
</feature>
<sequence length="150" mass="16572">DCRTVTRRRLGRPGRGRTRAPRLPALVLRRGPQGEGGVAGAVRRRRRAGGPRRAVVLRHRGQGPSRQGSDQRLLGHGDRARPGVPLHDQGLVRQRQRLREHRHVQHPAGRRDAGRHRAHRCLPGRRGRADHVDGGPLGGRAHDGHRAAGL</sequence>
<proteinExistence type="predicted"/>
<organism evidence="2">
    <name type="scientific">uncultured Nocardioidaceae bacterium</name>
    <dbReference type="NCBI Taxonomy" id="253824"/>
    <lineage>
        <taxon>Bacteria</taxon>
        <taxon>Bacillati</taxon>
        <taxon>Actinomycetota</taxon>
        <taxon>Actinomycetes</taxon>
        <taxon>Propionibacteriales</taxon>
        <taxon>Nocardioidaceae</taxon>
        <taxon>environmental samples</taxon>
    </lineage>
</organism>
<feature type="region of interest" description="Disordered" evidence="1">
    <location>
        <begin position="124"/>
        <end position="150"/>
    </location>
</feature>
<feature type="non-terminal residue" evidence="2">
    <location>
        <position position="150"/>
    </location>
</feature>
<protein>
    <submittedName>
        <fullName evidence="2">Uncharacterized protein</fullName>
    </submittedName>
</protein>
<dbReference type="EMBL" id="CADCUK010000184">
    <property type="protein sequence ID" value="CAA9391198.1"/>
    <property type="molecule type" value="Genomic_DNA"/>
</dbReference>
<dbReference type="AlphaFoldDB" id="A0A6J4NSQ5"/>
<accession>A0A6J4NSQ5</accession>
<name>A0A6J4NSQ5_9ACTN</name>
<evidence type="ECO:0000313" key="2">
    <source>
        <dbReference type="EMBL" id="CAA9391198.1"/>
    </source>
</evidence>
<reference evidence="2" key="1">
    <citation type="submission" date="2020-02" db="EMBL/GenBank/DDBJ databases">
        <authorList>
            <person name="Meier V. D."/>
        </authorList>
    </citation>
    <scope>NUCLEOTIDE SEQUENCE</scope>
    <source>
        <strain evidence="2">AVDCRST_MAG47</strain>
    </source>
</reference>
<evidence type="ECO:0000256" key="1">
    <source>
        <dbReference type="SAM" id="MobiDB-lite"/>
    </source>
</evidence>
<gene>
    <name evidence="2" type="ORF">AVDCRST_MAG47-2839</name>
</gene>
<feature type="non-terminal residue" evidence="2">
    <location>
        <position position="1"/>
    </location>
</feature>
<feature type="region of interest" description="Disordered" evidence="1">
    <location>
        <begin position="1"/>
        <end position="89"/>
    </location>
</feature>
<feature type="compositionally biased region" description="Low complexity" evidence="1">
    <location>
        <begin position="21"/>
        <end position="31"/>
    </location>
</feature>
<feature type="compositionally biased region" description="Basic residues" evidence="1">
    <location>
        <begin position="42"/>
        <end position="61"/>
    </location>
</feature>